<keyword evidence="1" id="KW-0472">Membrane</keyword>
<feature type="non-terminal residue" evidence="2">
    <location>
        <position position="1"/>
    </location>
</feature>
<name>A0A9Q0F563_9ROSI</name>
<dbReference type="Proteomes" id="UP001141552">
    <property type="component" value="Unassembled WGS sequence"/>
</dbReference>
<reference evidence="2" key="2">
    <citation type="journal article" date="2023" name="Plants (Basel)">
        <title>Annotation of the Turnera subulata (Passifloraceae) Draft Genome Reveals the S-Locus Evolved after the Divergence of Turneroideae from Passifloroideae in a Stepwise Manner.</title>
        <authorList>
            <person name="Henning P.M."/>
            <person name="Roalson E.H."/>
            <person name="Mir W."/>
            <person name="McCubbin A.G."/>
            <person name="Shore J.S."/>
        </authorList>
    </citation>
    <scope>NUCLEOTIDE SEQUENCE</scope>
    <source>
        <strain evidence="2">F60SS</strain>
    </source>
</reference>
<keyword evidence="1" id="KW-1133">Transmembrane helix</keyword>
<comment type="caution">
    <text evidence="2">The sequence shown here is derived from an EMBL/GenBank/DDBJ whole genome shotgun (WGS) entry which is preliminary data.</text>
</comment>
<gene>
    <name evidence="2" type="ORF">Tsubulata_010464</name>
</gene>
<protein>
    <submittedName>
        <fullName evidence="2">Uncharacterized protein</fullName>
    </submittedName>
</protein>
<organism evidence="2 3">
    <name type="scientific">Turnera subulata</name>
    <dbReference type="NCBI Taxonomy" id="218843"/>
    <lineage>
        <taxon>Eukaryota</taxon>
        <taxon>Viridiplantae</taxon>
        <taxon>Streptophyta</taxon>
        <taxon>Embryophyta</taxon>
        <taxon>Tracheophyta</taxon>
        <taxon>Spermatophyta</taxon>
        <taxon>Magnoliopsida</taxon>
        <taxon>eudicotyledons</taxon>
        <taxon>Gunneridae</taxon>
        <taxon>Pentapetalae</taxon>
        <taxon>rosids</taxon>
        <taxon>fabids</taxon>
        <taxon>Malpighiales</taxon>
        <taxon>Passifloraceae</taxon>
        <taxon>Turnera</taxon>
    </lineage>
</organism>
<dbReference type="EMBL" id="JAKUCV010007332">
    <property type="protein sequence ID" value="KAJ4823881.1"/>
    <property type="molecule type" value="Genomic_DNA"/>
</dbReference>
<evidence type="ECO:0000256" key="1">
    <source>
        <dbReference type="SAM" id="Phobius"/>
    </source>
</evidence>
<keyword evidence="1" id="KW-0812">Transmembrane</keyword>
<feature type="non-terminal residue" evidence="2">
    <location>
        <position position="86"/>
    </location>
</feature>
<evidence type="ECO:0000313" key="2">
    <source>
        <dbReference type="EMBL" id="KAJ4823881.1"/>
    </source>
</evidence>
<sequence length="86" mass="9591">ARHRQLLGKPPTFTLFLLPFSSSIVLLFLWLFGTNPIGFLLLLYCGVGSGGVGVRCLRWLAEAGEGGGVSWRWWWLCSPRRLGLCL</sequence>
<proteinExistence type="predicted"/>
<keyword evidence="3" id="KW-1185">Reference proteome</keyword>
<dbReference type="AlphaFoldDB" id="A0A9Q0F563"/>
<accession>A0A9Q0F563</accession>
<feature type="transmembrane region" description="Helical" evidence="1">
    <location>
        <begin position="12"/>
        <end position="31"/>
    </location>
</feature>
<evidence type="ECO:0000313" key="3">
    <source>
        <dbReference type="Proteomes" id="UP001141552"/>
    </source>
</evidence>
<reference evidence="2" key="1">
    <citation type="submission" date="2022-02" db="EMBL/GenBank/DDBJ databases">
        <authorList>
            <person name="Henning P.M."/>
            <person name="McCubbin A.G."/>
            <person name="Shore J.S."/>
        </authorList>
    </citation>
    <scope>NUCLEOTIDE SEQUENCE</scope>
    <source>
        <strain evidence="2">F60SS</strain>
        <tissue evidence="2">Leaves</tissue>
    </source>
</reference>
<feature type="transmembrane region" description="Helical" evidence="1">
    <location>
        <begin position="37"/>
        <end position="57"/>
    </location>
</feature>